<gene>
    <name evidence="1" type="ORF">PS941_02492</name>
</gene>
<organism evidence="1 2">
    <name type="scientific">Pseudomonas fluorescens</name>
    <dbReference type="NCBI Taxonomy" id="294"/>
    <lineage>
        <taxon>Bacteria</taxon>
        <taxon>Pseudomonadati</taxon>
        <taxon>Pseudomonadota</taxon>
        <taxon>Gammaproteobacteria</taxon>
        <taxon>Pseudomonadales</taxon>
        <taxon>Pseudomonadaceae</taxon>
        <taxon>Pseudomonas</taxon>
    </lineage>
</organism>
<evidence type="ECO:0000313" key="1">
    <source>
        <dbReference type="EMBL" id="VVQ00123.1"/>
    </source>
</evidence>
<evidence type="ECO:0000313" key="2">
    <source>
        <dbReference type="Proteomes" id="UP000326452"/>
    </source>
</evidence>
<dbReference type="AlphaFoldDB" id="A0A5E7TM88"/>
<dbReference type="Proteomes" id="UP000326452">
    <property type="component" value="Unassembled WGS sequence"/>
</dbReference>
<dbReference type="EMBL" id="CABVJC010000004">
    <property type="protein sequence ID" value="VVQ00123.1"/>
    <property type="molecule type" value="Genomic_DNA"/>
</dbReference>
<reference evidence="1 2" key="1">
    <citation type="submission" date="2019-09" db="EMBL/GenBank/DDBJ databases">
        <authorList>
            <person name="Chandra G."/>
            <person name="Truman W A."/>
        </authorList>
    </citation>
    <scope>NUCLEOTIDE SEQUENCE [LARGE SCALE GENOMIC DNA]</scope>
    <source>
        <strain evidence="1">PS941</strain>
    </source>
</reference>
<accession>A0A5E7TM88</accession>
<protein>
    <submittedName>
        <fullName evidence="1">Uncharacterized protein</fullName>
    </submittedName>
</protein>
<proteinExistence type="predicted"/>
<sequence length="567" mass="63540">MRWYGLERGALLAIRDLLNTPLSFNAVSYVERTFKPEYVIANPQVFQLALLFDQEKMSIYPKVSGVVNALEQTRKANVHDVASAVLPFLHEIKGGAATKEISCALAIRACDSVNLQLDRMLESFEVFQCCGEDFNAQGLSKVLSFYLLSEVLFLVLTGVAHVTFTSDSVRVIAADQEVVAQLHRKWFANYLEQTSAISSLALFDPVVKGFQNSPEFGKVISLLGQNLRDKIFAIPAGELPGRLARLESVKWINKLCDLTALIMWCQIKNEMVEMPFEYLDKISLCKADIDWLKDFLKDRALPDRVFIFGNNGVRIDNPTVTVQLRSIFHDVASKLSDARLNELLGMFFEKHYIARYFDCEELSGCYVVHPGLSWDMKAGDAFDLDVDMIIEDLSRKHFFFVQVKYLRAGGKAYLAGDLDYVRTNKLSKGLMQLDGARQALECGSLNDWLGEAGLSCNSDNSSFLLIHNVTNFDFCVWPSGVVSYEWNTLRNLLKKGQVIHGHSQTTPEQWNAASVLPIEEPDKVIQHFMHNVPAGVMGGVNSLFESDHVSVTFSVADKTIECQGLGL</sequence>
<name>A0A5E7TM88_PSEFL</name>